<dbReference type="Proteomes" id="UP000289738">
    <property type="component" value="Chromosome B01"/>
</dbReference>
<organism evidence="2 3">
    <name type="scientific">Arachis hypogaea</name>
    <name type="common">Peanut</name>
    <dbReference type="NCBI Taxonomy" id="3818"/>
    <lineage>
        <taxon>Eukaryota</taxon>
        <taxon>Viridiplantae</taxon>
        <taxon>Streptophyta</taxon>
        <taxon>Embryophyta</taxon>
        <taxon>Tracheophyta</taxon>
        <taxon>Spermatophyta</taxon>
        <taxon>Magnoliopsida</taxon>
        <taxon>eudicotyledons</taxon>
        <taxon>Gunneridae</taxon>
        <taxon>Pentapetalae</taxon>
        <taxon>rosids</taxon>
        <taxon>fabids</taxon>
        <taxon>Fabales</taxon>
        <taxon>Fabaceae</taxon>
        <taxon>Papilionoideae</taxon>
        <taxon>50 kb inversion clade</taxon>
        <taxon>dalbergioids sensu lato</taxon>
        <taxon>Dalbergieae</taxon>
        <taxon>Pterocarpus clade</taxon>
        <taxon>Arachis</taxon>
    </lineage>
</organism>
<dbReference type="AlphaFoldDB" id="A0A445ARG4"/>
<protein>
    <submittedName>
        <fullName evidence="2">Uncharacterized protein</fullName>
    </submittedName>
</protein>
<evidence type="ECO:0000313" key="3">
    <source>
        <dbReference type="Proteomes" id="UP000289738"/>
    </source>
</evidence>
<reference evidence="2 3" key="1">
    <citation type="submission" date="2019-01" db="EMBL/GenBank/DDBJ databases">
        <title>Sequencing of cultivated peanut Arachis hypogaea provides insights into genome evolution and oil improvement.</title>
        <authorList>
            <person name="Chen X."/>
        </authorList>
    </citation>
    <scope>NUCLEOTIDE SEQUENCE [LARGE SCALE GENOMIC DNA]</scope>
    <source>
        <strain evidence="3">cv. Fuhuasheng</strain>
        <tissue evidence="2">Leaves</tissue>
    </source>
</reference>
<name>A0A445ARG4_ARAHY</name>
<feature type="coiled-coil region" evidence="1">
    <location>
        <begin position="23"/>
        <end position="71"/>
    </location>
</feature>
<accession>A0A445ARG4</accession>
<evidence type="ECO:0000313" key="2">
    <source>
        <dbReference type="EMBL" id="RYR28991.1"/>
    </source>
</evidence>
<sequence length="80" mass="9485">MNCDLKQELHKLRKMFELTEAENVYLNKSIERMDKELQEAKDTSFHLSHQIENSENLVKKKGAELLEMEKRLKASETLSY</sequence>
<dbReference type="EMBL" id="SDMP01000011">
    <property type="protein sequence ID" value="RYR28991.1"/>
    <property type="molecule type" value="Genomic_DNA"/>
</dbReference>
<proteinExistence type="predicted"/>
<keyword evidence="3" id="KW-1185">Reference proteome</keyword>
<evidence type="ECO:0000256" key="1">
    <source>
        <dbReference type="SAM" id="Coils"/>
    </source>
</evidence>
<gene>
    <name evidence="2" type="ORF">Ahy_B01g053234</name>
</gene>
<keyword evidence="1" id="KW-0175">Coiled coil</keyword>
<comment type="caution">
    <text evidence="2">The sequence shown here is derived from an EMBL/GenBank/DDBJ whole genome shotgun (WGS) entry which is preliminary data.</text>
</comment>